<sequence>MADILLPETHYDVIIVGTGMEESILAAALSRAGKRILHLDVHETYGAQYSTLNPNELYEFILNGNNSTNNNNNNSTPRSDDGESSIPLYNPSFSLLKPHLFSNHSFNDSPTYFMNTLNSSLQRRVMIDLCGLHLLYCRGPMVDLLINSGVARNMEFRCLDSIYMFDQEHESNPFKQPIIIYSNNDNANTGHDITDSDQQDDQWKIDCSKLFQMVPTTKGEVFKTKFISLKEKNRLVKFITFCMELPSDLDSSSEETTNTKFKLYKEHENESFELFLKKTQLLGDEENSKLKSIIIHALALLDSANHSQYSIRLVISRVKYFISSLGRFGNGGAFLYPMYGQSELIQVFCRVSAVFGGVYVLRRGIQGHVSMDGDGEDGGWSPICIEWIENEHYEKRLHSSTTTTTAITVAATDIAVPSSNSTTTTTDQSDLTASSATTTVPSSNSTSTTSNSTSTTSHHDQNSTVPSIMNHRDDYYSKEKQIIRVQSGVQSFTCDHLIVNRDTLNVHHHHDSSNAKDYHNIKTVIVCDQPLFSSSSNVLAIIPPGTIRIQKTTRSSMNVKDILLSNDDDHFYYEQPFSIYLTQMDYTSCTCPRGKYLITLQTCCCDGSGIMSNNRVVDSLEKNQQQQQLEEELTMLMLEECVKRLFNIRHGVVVSSNSSNSSNSGNSCCSNSSNSGNSSNSSSNIESTKESHREGNATEHSTTTTTTTTTPSTTEPFSMYISYKQHIRSTTHLSEHNHSSSSSSSILYDLMNNKRRIHMCHDASADILQFESGMIEHVKQIFHSIIGHECCEFLPKLPDPNQPSERNEEEEALYDETTKLLGIDKSKIESSTEKNNVSSSDSSISTPTQSGGVSGGSDGVVDGEENSNRVIS</sequence>
<evidence type="ECO:0000256" key="2">
    <source>
        <dbReference type="SAM" id="MobiDB-lite"/>
    </source>
</evidence>
<evidence type="ECO:0000313" key="3">
    <source>
        <dbReference type="EMBL" id="KAF0975483.1"/>
    </source>
</evidence>
<gene>
    <name evidence="3" type="ORF">FDP41_005477</name>
</gene>
<dbReference type="Pfam" id="PF00996">
    <property type="entry name" value="GDI"/>
    <property type="match status" value="2"/>
</dbReference>
<dbReference type="PRINTS" id="PR00891">
    <property type="entry name" value="RABGDIREP"/>
</dbReference>
<dbReference type="GO" id="GO:0016192">
    <property type="term" value="P:vesicle-mediated transport"/>
    <property type="evidence" value="ECO:0007669"/>
    <property type="project" value="TreeGrafter"/>
</dbReference>
<name>A0A6A5BC36_NAEFO</name>
<feature type="compositionally biased region" description="Low complexity" evidence="2">
    <location>
        <begin position="698"/>
        <end position="716"/>
    </location>
</feature>
<protein>
    <recommendedName>
        <fullName evidence="5">Rab proteins geranylgeranyltransferase component</fullName>
    </recommendedName>
</protein>
<dbReference type="EMBL" id="VFQX01000044">
    <property type="protein sequence ID" value="KAF0975483.1"/>
    <property type="molecule type" value="Genomic_DNA"/>
</dbReference>
<dbReference type="GO" id="GO:0005968">
    <property type="term" value="C:Rab-protein geranylgeranyltransferase complex"/>
    <property type="evidence" value="ECO:0007669"/>
    <property type="project" value="TreeGrafter"/>
</dbReference>
<dbReference type="VEuPathDB" id="AmoebaDB:NF0014210"/>
<dbReference type="PANTHER" id="PTHR11787:SF4">
    <property type="entry name" value="CHM, RAB ESCORT PROTEIN 1"/>
    <property type="match status" value="1"/>
</dbReference>
<reference evidence="3 4" key="1">
    <citation type="journal article" date="2019" name="Sci. Rep.">
        <title>Nanopore sequencing improves the draft genome of the human pathogenic amoeba Naegleria fowleri.</title>
        <authorList>
            <person name="Liechti N."/>
            <person name="Schurch N."/>
            <person name="Bruggmann R."/>
            <person name="Wittwer M."/>
        </authorList>
    </citation>
    <scope>NUCLEOTIDE SEQUENCE [LARGE SCALE GENOMIC DNA]</scope>
    <source>
        <strain evidence="3 4">ATCC 30894</strain>
    </source>
</reference>
<evidence type="ECO:0000256" key="1">
    <source>
        <dbReference type="ARBA" id="ARBA00005593"/>
    </source>
</evidence>
<feature type="region of interest" description="Disordered" evidence="2">
    <location>
        <begin position="417"/>
        <end position="469"/>
    </location>
</feature>
<feature type="compositionally biased region" description="Basic and acidic residues" evidence="2">
    <location>
        <begin position="816"/>
        <end position="832"/>
    </location>
</feature>
<dbReference type="GO" id="GO:0007264">
    <property type="term" value="P:small GTPase-mediated signal transduction"/>
    <property type="evidence" value="ECO:0007669"/>
    <property type="project" value="InterPro"/>
</dbReference>
<feature type="compositionally biased region" description="Basic and acidic residues" evidence="2">
    <location>
        <begin position="687"/>
        <end position="697"/>
    </location>
</feature>
<evidence type="ECO:0008006" key="5">
    <source>
        <dbReference type="Google" id="ProtNLM"/>
    </source>
</evidence>
<keyword evidence="4" id="KW-1185">Reference proteome</keyword>
<dbReference type="VEuPathDB" id="AmoebaDB:NfTy_066560"/>
<feature type="region of interest" description="Disordered" evidence="2">
    <location>
        <begin position="655"/>
        <end position="716"/>
    </location>
</feature>
<dbReference type="Gene3D" id="3.50.50.60">
    <property type="entry name" value="FAD/NAD(P)-binding domain"/>
    <property type="match status" value="2"/>
</dbReference>
<dbReference type="OrthoDB" id="9446342at2759"/>
<comment type="similarity">
    <text evidence="1">Belongs to the Rab GDI family.</text>
</comment>
<feature type="region of interest" description="Disordered" evidence="2">
    <location>
        <begin position="796"/>
        <end position="872"/>
    </location>
</feature>
<dbReference type="GeneID" id="68112695"/>
<evidence type="ECO:0000313" key="4">
    <source>
        <dbReference type="Proteomes" id="UP000444721"/>
    </source>
</evidence>
<dbReference type="InterPro" id="IPR036188">
    <property type="entry name" value="FAD/NAD-bd_sf"/>
</dbReference>
<dbReference type="GO" id="GO:0005092">
    <property type="term" value="F:GDP-dissociation inhibitor activity"/>
    <property type="evidence" value="ECO:0007669"/>
    <property type="project" value="InterPro"/>
</dbReference>
<proteinExistence type="inferred from homology"/>
<dbReference type="InterPro" id="IPR018203">
    <property type="entry name" value="GDP_dissociation_inhibitor"/>
</dbReference>
<dbReference type="Proteomes" id="UP000444721">
    <property type="component" value="Unassembled WGS sequence"/>
</dbReference>
<feature type="compositionally biased region" description="Low complexity" evidence="2">
    <location>
        <begin position="833"/>
        <end position="851"/>
    </location>
</feature>
<dbReference type="AlphaFoldDB" id="A0A6A5BC36"/>
<dbReference type="VEuPathDB" id="AmoebaDB:NF0014220"/>
<dbReference type="RefSeq" id="XP_044560196.1">
    <property type="nucleotide sequence ID" value="XM_044709005.1"/>
</dbReference>
<comment type="caution">
    <text evidence="3">The sequence shown here is derived from an EMBL/GenBank/DDBJ whole genome shotgun (WGS) entry which is preliminary data.</text>
</comment>
<feature type="compositionally biased region" description="Low complexity" evidence="2">
    <location>
        <begin position="417"/>
        <end position="456"/>
    </location>
</feature>
<accession>A0A6A5BC36</accession>
<organism evidence="3 4">
    <name type="scientific">Naegleria fowleri</name>
    <name type="common">Brain eating amoeba</name>
    <dbReference type="NCBI Taxonomy" id="5763"/>
    <lineage>
        <taxon>Eukaryota</taxon>
        <taxon>Discoba</taxon>
        <taxon>Heterolobosea</taxon>
        <taxon>Tetramitia</taxon>
        <taxon>Eutetramitia</taxon>
        <taxon>Vahlkampfiidae</taxon>
        <taxon>Naegleria</taxon>
    </lineage>
</organism>
<dbReference type="GO" id="GO:0005634">
    <property type="term" value="C:nucleus"/>
    <property type="evidence" value="ECO:0007669"/>
    <property type="project" value="TreeGrafter"/>
</dbReference>
<dbReference type="Gene3D" id="3.30.519.10">
    <property type="entry name" value="Guanine Nucleotide Dissociation Inhibitor, domain 2"/>
    <property type="match status" value="1"/>
</dbReference>
<dbReference type="GO" id="GO:0005829">
    <property type="term" value="C:cytosol"/>
    <property type="evidence" value="ECO:0007669"/>
    <property type="project" value="TreeGrafter"/>
</dbReference>
<dbReference type="PANTHER" id="PTHR11787">
    <property type="entry name" value="RAB GDP-DISSOCIATION INHIBITOR"/>
    <property type="match status" value="1"/>
</dbReference>
<dbReference type="VEuPathDB" id="AmoebaDB:FDP41_005477"/>
<dbReference type="SUPFAM" id="SSF51905">
    <property type="entry name" value="FAD/NAD(P)-binding domain"/>
    <property type="match status" value="1"/>
</dbReference>
<feature type="compositionally biased region" description="Low complexity" evidence="2">
    <location>
        <begin position="655"/>
        <end position="684"/>
    </location>
</feature>